<dbReference type="InterPro" id="IPR018189">
    <property type="entry name" value="Phosphoglucose_isomerase_CS"/>
</dbReference>
<organism evidence="9">
    <name type="scientific">uncultured Helicobacter sp</name>
    <dbReference type="NCBI Taxonomy" id="175537"/>
    <lineage>
        <taxon>Bacteria</taxon>
        <taxon>Pseudomonadati</taxon>
        <taxon>Campylobacterota</taxon>
        <taxon>Epsilonproteobacteria</taxon>
        <taxon>Campylobacterales</taxon>
        <taxon>Helicobacteraceae</taxon>
        <taxon>Helicobacter</taxon>
        <taxon>environmental samples</taxon>
    </lineage>
</organism>
<dbReference type="GO" id="GO:0004347">
    <property type="term" value="F:glucose-6-phosphate isomerase activity"/>
    <property type="evidence" value="ECO:0007669"/>
    <property type="project" value="UniProtKB-EC"/>
</dbReference>
<dbReference type="PROSITE" id="PS51463">
    <property type="entry name" value="P_GLUCOSE_ISOMERASE_3"/>
    <property type="match status" value="1"/>
</dbReference>
<dbReference type="AlphaFoldDB" id="A0A650EK10"/>
<evidence type="ECO:0000256" key="8">
    <source>
        <dbReference type="RuleBase" id="RU000612"/>
    </source>
</evidence>
<evidence type="ECO:0000256" key="2">
    <source>
        <dbReference type="ARBA" id="ARBA00006604"/>
    </source>
</evidence>
<evidence type="ECO:0000256" key="1">
    <source>
        <dbReference type="ARBA" id="ARBA00004926"/>
    </source>
</evidence>
<dbReference type="SUPFAM" id="SSF53697">
    <property type="entry name" value="SIS domain"/>
    <property type="match status" value="1"/>
</dbReference>
<evidence type="ECO:0000256" key="3">
    <source>
        <dbReference type="ARBA" id="ARBA00011952"/>
    </source>
</evidence>
<dbReference type="CDD" id="cd05016">
    <property type="entry name" value="SIS_PGI_2"/>
    <property type="match status" value="1"/>
</dbReference>
<gene>
    <name evidence="9" type="primary">pgi</name>
    <name evidence="9" type="ORF">Helico4rc_0350</name>
</gene>
<comment type="similarity">
    <text evidence="2 8">Belongs to the GPI family.</text>
</comment>
<dbReference type="PANTHER" id="PTHR11469">
    <property type="entry name" value="GLUCOSE-6-PHOSPHATE ISOMERASE"/>
    <property type="match status" value="1"/>
</dbReference>
<dbReference type="UniPathway" id="UPA00109">
    <property type="reaction ID" value="UER00181"/>
</dbReference>
<dbReference type="InterPro" id="IPR046348">
    <property type="entry name" value="SIS_dom_sf"/>
</dbReference>
<evidence type="ECO:0000256" key="7">
    <source>
        <dbReference type="ARBA" id="ARBA00029321"/>
    </source>
</evidence>
<keyword evidence="6 8" id="KW-0413">Isomerase</keyword>
<reference evidence="9" key="1">
    <citation type="journal article" date="2020" name="J. ISSAAS">
        <title>Lactobacilli and other gastrointestinal microbiota of Peromyscus leucopus, reservoir host for agents of Lyme disease and other zoonoses in North America.</title>
        <authorList>
            <person name="Milovic A."/>
            <person name="Bassam K."/>
            <person name="Shao H."/>
            <person name="Chatzistamou I."/>
            <person name="Tufts D.M."/>
            <person name="Diuk-Wasser M."/>
            <person name="Barbour A.G."/>
        </authorList>
    </citation>
    <scope>NUCLEOTIDE SEQUENCE</scope>
    <source>
        <strain evidence="9">LL4</strain>
    </source>
</reference>
<keyword evidence="5 8" id="KW-0324">Glycolysis</keyword>
<dbReference type="GO" id="GO:0048029">
    <property type="term" value="F:monosaccharide binding"/>
    <property type="evidence" value="ECO:0007669"/>
    <property type="project" value="TreeGrafter"/>
</dbReference>
<name>A0A650EK10_9HELI</name>
<dbReference type="NCBIfam" id="NF003016">
    <property type="entry name" value="PRK03868.1"/>
    <property type="match status" value="1"/>
</dbReference>
<dbReference type="GO" id="GO:0006094">
    <property type="term" value="P:gluconeogenesis"/>
    <property type="evidence" value="ECO:0007669"/>
    <property type="project" value="UniProtKB-KW"/>
</dbReference>
<sequence>MIEFKLHFDKELLDSLTSFQDALFEGIYQEKLSQKSGYYHLPFEQNAIEETADYLKHHQDFLSNISHLIIVGIGGSSLGLKAIDSLLKHLPARKAMQVIFLEHTDPIYTTCALQNIDMQKSLFIVISKSGTTIETSSLLKFILQKYDLLRNETSKKHLLIITDQDSPLENWATSENLTHFKLCPNIGGRFSILSIVGILPLGILGFDTKALLHGAKNMMQGFFKRSEDHILQKALVFASRKNQTPINVLFSYSSLFQDFNAWYVQLWGESLGKINTKGEKTGLTPIALIGSIDQHSFLQLIVQGIMDKSVTFLGINPTYSREPRIPNISLKYLEATNFVNGQGFSTLLNKQQLATMQTIQYEGIMTDEISITHLCEESVGMLIAYFELLTSCVGHLFEINTYDQPAVEFGKQRLKKLL</sequence>
<dbReference type="GO" id="GO:0097367">
    <property type="term" value="F:carbohydrate derivative binding"/>
    <property type="evidence" value="ECO:0007669"/>
    <property type="project" value="InterPro"/>
</dbReference>
<keyword evidence="4 8" id="KW-0312">Gluconeogenesis</keyword>
<accession>A0A650EK10</accession>
<dbReference type="InterPro" id="IPR035482">
    <property type="entry name" value="SIS_PGI_2"/>
</dbReference>
<dbReference type="GO" id="GO:0006096">
    <property type="term" value="P:glycolytic process"/>
    <property type="evidence" value="ECO:0007669"/>
    <property type="project" value="UniProtKB-UniPathway"/>
</dbReference>
<dbReference type="PRINTS" id="PR00662">
    <property type="entry name" value="G6PISOMERASE"/>
</dbReference>
<evidence type="ECO:0000256" key="5">
    <source>
        <dbReference type="ARBA" id="ARBA00023152"/>
    </source>
</evidence>
<dbReference type="Gene3D" id="3.40.50.10490">
    <property type="entry name" value="Glucose-6-phosphate isomerase like protein, domain 1"/>
    <property type="match status" value="2"/>
</dbReference>
<evidence type="ECO:0000313" key="9">
    <source>
        <dbReference type="EMBL" id="QGT49916.1"/>
    </source>
</evidence>
<dbReference type="EC" id="5.3.1.9" evidence="3 8"/>
<dbReference type="GO" id="GO:0005829">
    <property type="term" value="C:cytosol"/>
    <property type="evidence" value="ECO:0007669"/>
    <property type="project" value="TreeGrafter"/>
</dbReference>
<dbReference type="EMBL" id="MN577567">
    <property type="protein sequence ID" value="QGT49916.1"/>
    <property type="molecule type" value="Genomic_DNA"/>
</dbReference>
<dbReference type="Pfam" id="PF00342">
    <property type="entry name" value="PGI"/>
    <property type="match status" value="1"/>
</dbReference>
<dbReference type="GO" id="GO:0051156">
    <property type="term" value="P:glucose 6-phosphate metabolic process"/>
    <property type="evidence" value="ECO:0007669"/>
    <property type="project" value="TreeGrafter"/>
</dbReference>
<dbReference type="PANTHER" id="PTHR11469:SF1">
    <property type="entry name" value="GLUCOSE-6-PHOSPHATE ISOMERASE"/>
    <property type="match status" value="1"/>
</dbReference>
<proteinExistence type="inferred from homology"/>
<evidence type="ECO:0000256" key="6">
    <source>
        <dbReference type="ARBA" id="ARBA00023235"/>
    </source>
</evidence>
<protein>
    <recommendedName>
        <fullName evidence="3 8">Glucose-6-phosphate isomerase</fullName>
        <ecNumber evidence="3 8">5.3.1.9</ecNumber>
    </recommendedName>
</protein>
<evidence type="ECO:0000256" key="4">
    <source>
        <dbReference type="ARBA" id="ARBA00022432"/>
    </source>
</evidence>
<dbReference type="CDD" id="cd05015">
    <property type="entry name" value="SIS_PGI_1"/>
    <property type="match status" value="1"/>
</dbReference>
<comment type="catalytic activity">
    <reaction evidence="7 8">
        <text>alpha-D-glucose 6-phosphate = beta-D-fructose 6-phosphate</text>
        <dbReference type="Rhea" id="RHEA:11816"/>
        <dbReference type="ChEBI" id="CHEBI:57634"/>
        <dbReference type="ChEBI" id="CHEBI:58225"/>
        <dbReference type="EC" id="5.3.1.9"/>
    </reaction>
</comment>
<dbReference type="InterPro" id="IPR001672">
    <property type="entry name" value="G6P_Isomerase"/>
</dbReference>
<dbReference type="InterPro" id="IPR035476">
    <property type="entry name" value="SIS_PGI_1"/>
</dbReference>
<comment type="pathway">
    <text evidence="1 8">Carbohydrate degradation; glycolysis; D-glyceraldehyde 3-phosphate and glycerone phosphate from D-glucose: step 2/4.</text>
</comment>
<dbReference type="PROSITE" id="PS00174">
    <property type="entry name" value="P_GLUCOSE_ISOMERASE_2"/>
    <property type="match status" value="1"/>
</dbReference>